<evidence type="ECO:0008006" key="4">
    <source>
        <dbReference type="Google" id="ProtNLM"/>
    </source>
</evidence>
<dbReference type="HOGENOM" id="CLU_022719_0_0_1"/>
<dbReference type="Pfam" id="PF13365">
    <property type="entry name" value="Trypsin_2"/>
    <property type="match status" value="1"/>
</dbReference>
<evidence type="ECO:0000313" key="3">
    <source>
        <dbReference type="Proteomes" id="UP000008672"/>
    </source>
</evidence>
<dbReference type="AlphaFoldDB" id="H3A6G1"/>
<organism evidence="2 3">
    <name type="scientific">Latimeria chalumnae</name>
    <name type="common">Coelacanth</name>
    <dbReference type="NCBI Taxonomy" id="7897"/>
    <lineage>
        <taxon>Eukaryota</taxon>
        <taxon>Metazoa</taxon>
        <taxon>Chordata</taxon>
        <taxon>Craniata</taxon>
        <taxon>Vertebrata</taxon>
        <taxon>Euteleostomi</taxon>
        <taxon>Coelacanthiformes</taxon>
        <taxon>Coelacanthidae</taxon>
        <taxon>Latimeria</taxon>
    </lineage>
</organism>
<dbReference type="GO" id="GO:0006260">
    <property type="term" value="P:DNA replication"/>
    <property type="evidence" value="ECO:0007669"/>
    <property type="project" value="TreeGrafter"/>
</dbReference>
<dbReference type="Proteomes" id="UP000008672">
    <property type="component" value="Unassembled WGS sequence"/>
</dbReference>
<dbReference type="GO" id="GO:0000785">
    <property type="term" value="C:chromatin"/>
    <property type="evidence" value="ECO:0007669"/>
    <property type="project" value="TreeGrafter"/>
</dbReference>
<dbReference type="STRING" id="7897.ENSLACP00000005232"/>
<reference evidence="2" key="3">
    <citation type="submission" date="2025-09" db="UniProtKB">
        <authorList>
            <consortium name="Ensembl"/>
        </authorList>
    </citation>
    <scope>IDENTIFICATION</scope>
</reference>
<reference evidence="2" key="2">
    <citation type="submission" date="2025-08" db="UniProtKB">
        <authorList>
            <consortium name="Ensembl"/>
        </authorList>
    </citation>
    <scope>IDENTIFICATION</scope>
</reference>
<dbReference type="EMBL" id="AFYH01210227">
    <property type="status" value="NOT_ANNOTATED_CDS"/>
    <property type="molecule type" value="Genomic_DNA"/>
</dbReference>
<dbReference type="PANTHER" id="PTHR14389">
    <property type="entry name" value="SI:CH1073-475A24.1"/>
    <property type="match status" value="1"/>
</dbReference>
<dbReference type="GO" id="GO:0005634">
    <property type="term" value="C:nucleus"/>
    <property type="evidence" value="ECO:0007669"/>
    <property type="project" value="TreeGrafter"/>
</dbReference>
<dbReference type="InterPro" id="IPR009003">
    <property type="entry name" value="Peptidase_S1_PA"/>
</dbReference>
<evidence type="ECO:0000313" key="2">
    <source>
        <dbReference type="Ensembl" id="ENSLACP00000005232.1"/>
    </source>
</evidence>
<feature type="region of interest" description="Disordered" evidence="1">
    <location>
        <begin position="190"/>
        <end position="210"/>
    </location>
</feature>
<proteinExistence type="predicted"/>
<reference evidence="3" key="1">
    <citation type="submission" date="2011-08" db="EMBL/GenBank/DDBJ databases">
        <title>The draft genome of Latimeria chalumnae.</title>
        <authorList>
            <person name="Di Palma F."/>
            <person name="Alfoldi J."/>
            <person name="Johnson J."/>
            <person name="Berlin A."/>
            <person name="Gnerre S."/>
            <person name="Jaffe D."/>
            <person name="MacCallum I."/>
            <person name="Young S."/>
            <person name="Walker B.J."/>
            <person name="Lander E."/>
            <person name="Lindblad-Toh K."/>
        </authorList>
    </citation>
    <scope>NUCLEOTIDE SEQUENCE [LARGE SCALE GENOMIC DNA]</scope>
    <source>
        <strain evidence="3">Wild caught</strain>
    </source>
</reference>
<name>H3A6G1_LATCH</name>
<dbReference type="Bgee" id="ENSLACG00000004649">
    <property type="expression patterns" value="Expressed in pectoral fin and 1 other cell type or tissue"/>
</dbReference>
<dbReference type="OMA" id="CCELCET"/>
<evidence type="ECO:0000256" key="1">
    <source>
        <dbReference type="SAM" id="MobiDB-lite"/>
    </source>
</evidence>
<protein>
    <recommendedName>
        <fullName evidence="4">Serine protease</fullName>
    </recommendedName>
</protein>
<feature type="compositionally biased region" description="Polar residues" evidence="1">
    <location>
        <begin position="193"/>
        <end position="210"/>
    </location>
</feature>
<dbReference type="InParanoid" id="H3A6G1"/>
<dbReference type="Gene3D" id="2.40.10.10">
    <property type="entry name" value="Trypsin-like serine proteases"/>
    <property type="match status" value="2"/>
</dbReference>
<dbReference type="SUPFAM" id="SSF50494">
    <property type="entry name" value="Trypsin-like serine proteases"/>
    <property type="match status" value="1"/>
</dbReference>
<sequence length="511" mass="57411">SYRFQKGPNNKLCGGPNDTLINALSQSDTFRRILTKNKKKSALICGTIGLIGIVNENIPCRAIPPDEVFEVDFINIKDEEKNSPSNDESSSDKKCVIFYIKTKGSTSGGQSKKIVRCAAIHSYKGENRLCVYGYRGETIRQALERDGRFSTIVFESCCELCETGAYSRVELSQPVDILKEKTFQIQVKKRTSGDQASHSGQVSTPKNAVSKSQRVIQKYKPIPSPERLFKSLYEMLKRYLTCNGETVEEGMRLLKKQFCQDTRESNFVSIHKMLAFFSNSVCIVWYHSEGNSSALGTGFVLCENYILTCYHVVEGTHLDGIYVSFDYEKPSGITYFKVNQKFIVVNKKLDYAIFKIIGSFDSDSGSVNYIGVPPEKGGAYIIGHPAGELKQTDRCSIIATGERESAIKQFVTNISFDFQGLKDDKSLMYKTCFYEGSSGSPVISSNWEVVAMHSGGYTLTTGNKKRYLIQYGPTLLHILIDAASKDYLFKSLLEETFQRKQHLKEYSKNII</sequence>
<dbReference type="InterPro" id="IPR043504">
    <property type="entry name" value="Peptidase_S1_PA_chymotrypsin"/>
</dbReference>
<dbReference type="PANTHER" id="PTHR14389:SF3">
    <property type="entry name" value="PROTEIN FAM111A-LIKE"/>
    <property type="match status" value="1"/>
</dbReference>
<dbReference type="Ensembl" id="ENSLACT00000005279.1">
    <property type="protein sequence ID" value="ENSLACP00000005232.1"/>
    <property type="gene ID" value="ENSLACG00000004649.1"/>
</dbReference>
<dbReference type="eggNOG" id="ENOG502RN3C">
    <property type="taxonomic scope" value="Eukaryota"/>
</dbReference>
<accession>H3A6G1</accession>
<keyword evidence="3" id="KW-1185">Reference proteome</keyword>
<dbReference type="GeneTree" id="ENSGT00390000005182"/>